<dbReference type="PANTHER" id="PTHR46112:SF3">
    <property type="entry name" value="AMINOPEPTIDASE YPDF"/>
    <property type="match status" value="1"/>
</dbReference>
<dbReference type="InterPro" id="IPR000994">
    <property type="entry name" value="Pept_M24"/>
</dbReference>
<dbReference type="EMBL" id="BART01019827">
    <property type="protein sequence ID" value="GAG96718.1"/>
    <property type="molecule type" value="Genomic_DNA"/>
</dbReference>
<feature type="domain" description="Peptidase M24" evidence="1">
    <location>
        <begin position="89"/>
        <end position="290"/>
    </location>
</feature>
<dbReference type="Gene3D" id="3.40.350.10">
    <property type="entry name" value="Creatinase/prolidase N-terminal domain"/>
    <property type="match status" value="1"/>
</dbReference>
<dbReference type="InterPro" id="IPR001714">
    <property type="entry name" value="Pept_M24_MAP"/>
</dbReference>
<dbReference type="Gene3D" id="3.90.230.10">
    <property type="entry name" value="Creatinase/methionine aminopeptidase superfamily"/>
    <property type="match status" value="1"/>
</dbReference>
<reference evidence="3" key="1">
    <citation type="journal article" date="2014" name="Front. Microbiol.">
        <title>High frequency of phylogenetically diverse reductive dehalogenase-homologous genes in deep subseafloor sedimentary metagenomes.</title>
        <authorList>
            <person name="Kawai M."/>
            <person name="Futagami T."/>
            <person name="Toyoda A."/>
            <person name="Takaki Y."/>
            <person name="Nishi S."/>
            <person name="Hori S."/>
            <person name="Arai W."/>
            <person name="Tsubouchi T."/>
            <person name="Morono Y."/>
            <person name="Uchiyama I."/>
            <person name="Ito T."/>
            <person name="Fujiyama A."/>
            <person name="Inagaki F."/>
            <person name="Takami H."/>
        </authorList>
    </citation>
    <scope>NUCLEOTIDE SEQUENCE</scope>
    <source>
        <strain evidence="3">Expedition CK06-06</strain>
    </source>
</reference>
<feature type="non-terminal residue" evidence="3">
    <location>
        <position position="1"/>
    </location>
</feature>
<dbReference type="SUPFAM" id="SSF55920">
    <property type="entry name" value="Creatinase/aminopeptidase"/>
    <property type="match status" value="1"/>
</dbReference>
<dbReference type="InterPro" id="IPR029149">
    <property type="entry name" value="Creatin/AminoP/Spt16_N"/>
</dbReference>
<evidence type="ECO:0000259" key="2">
    <source>
        <dbReference type="Pfam" id="PF01321"/>
    </source>
</evidence>
<dbReference type="AlphaFoldDB" id="X1CKH2"/>
<proteinExistence type="predicted"/>
<feature type="non-terminal residue" evidence="3">
    <location>
        <position position="293"/>
    </location>
</feature>
<feature type="domain" description="Creatinase N-terminal" evidence="2">
    <location>
        <begin position="1"/>
        <end position="82"/>
    </location>
</feature>
<dbReference type="PRINTS" id="PR00599">
    <property type="entry name" value="MAPEPTIDASE"/>
</dbReference>
<organism evidence="3">
    <name type="scientific">marine sediment metagenome</name>
    <dbReference type="NCBI Taxonomy" id="412755"/>
    <lineage>
        <taxon>unclassified sequences</taxon>
        <taxon>metagenomes</taxon>
        <taxon>ecological metagenomes</taxon>
    </lineage>
</organism>
<dbReference type="InterPro" id="IPR050659">
    <property type="entry name" value="Peptidase_M24B"/>
</dbReference>
<sequence>TDFRYIEQARTQAPDYEIFQITNDIAGGFPELIAGLNLRRLGFEARHISFALHQQLTDILNKVKSQLELVPTDGLVEFLRVVKEPEEIELITKAVEIVDSALEYIEGIIHIGMSEKEIAWEIEKFLREKGSQTIPFDIIVASGPNSALPHAKPSQRAIRSGEPVVIDIGARVGGYSSDLSRTICLGSCDDTFNKVYDTVVRAQLEAIALITEGMSGDLADNLARTIIEQAGYGEAFGHGLGHGIGLAPHEQPRLGPNSAERLTSGMVFTIEPGIYLAGWGGVRIEDTVVMESG</sequence>
<dbReference type="PANTHER" id="PTHR46112">
    <property type="entry name" value="AMINOPEPTIDASE"/>
    <property type="match status" value="1"/>
</dbReference>
<comment type="caution">
    <text evidence="3">The sequence shown here is derived from an EMBL/GenBank/DDBJ whole genome shotgun (WGS) entry which is preliminary data.</text>
</comment>
<evidence type="ECO:0000259" key="1">
    <source>
        <dbReference type="Pfam" id="PF00557"/>
    </source>
</evidence>
<accession>X1CKH2</accession>
<name>X1CKH2_9ZZZZ</name>
<evidence type="ECO:0008006" key="4">
    <source>
        <dbReference type="Google" id="ProtNLM"/>
    </source>
</evidence>
<dbReference type="InterPro" id="IPR000587">
    <property type="entry name" value="Creatinase_N"/>
</dbReference>
<protein>
    <recommendedName>
        <fullName evidence="4">Peptidase M24 domain-containing protein</fullName>
    </recommendedName>
</protein>
<dbReference type="Pfam" id="PF01321">
    <property type="entry name" value="Creatinase_N"/>
    <property type="match status" value="1"/>
</dbReference>
<dbReference type="InterPro" id="IPR036005">
    <property type="entry name" value="Creatinase/aminopeptidase-like"/>
</dbReference>
<evidence type="ECO:0000313" key="3">
    <source>
        <dbReference type="EMBL" id="GAG96718.1"/>
    </source>
</evidence>
<dbReference type="Pfam" id="PF00557">
    <property type="entry name" value="Peptidase_M24"/>
    <property type="match status" value="1"/>
</dbReference>
<gene>
    <name evidence="3" type="ORF">S01H4_36991</name>
</gene>